<evidence type="ECO:0000256" key="7">
    <source>
        <dbReference type="ARBA" id="ARBA00023002"/>
    </source>
</evidence>
<comment type="cofactor">
    <cofactor evidence="11">
        <name>FAD</name>
        <dbReference type="ChEBI" id="CHEBI:57692"/>
    </cofactor>
    <text evidence="11">Binds 1 FAD per subunit.</text>
</comment>
<comment type="catalytic activity">
    <reaction evidence="10 11">
        <text>protoporphyrinogen IX + 3 O2 = protoporphyrin IX + 3 H2O2</text>
        <dbReference type="Rhea" id="RHEA:25576"/>
        <dbReference type="ChEBI" id="CHEBI:15379"/>
        <dbReference type="ChEBI" id="CHEBI:16240"/>
        <dbReference type="ChEBI" id="CHEBI:57306"/>
        <dbReference type="ChEBI" id="CHEBI:57307"/>
        <dbReference type="EC" id="1.3.3.4"/>
    </reaction>
</comment>
<dbReference type="AlphaFoldDB" id="A0A1S9RYH4"/>
<evidence type="ECO:0000313" key="14">
    <source>
        <dbReference type="Proteomes" id="UP000190744"/>
    </source>
</evidence>
<evidence type="ECO:0000256" key="2">
    <source>
        <dbReference type="ARBA" id="ARBA00005073"/>
    </source>
</evidence>
<accession>A0A1S9RYH4</accession>
<comment type="similarity">
    <text evidence="3 11">Belongs to the protoporphyrinogen/coproporphyrinogen oxidase family. Protoporphyrinogen oxidase subfamily.</text>
</comment>
<dbReference type="GO" id="GO:0006782">
    <property type="term" value="P:protoporphyrinogen IX biosynthetic process"/>
    <property type="evidence" value="ECO:0007669"/>
    <property type="project" value="UniProtKB-UniRule"/>
</dbReference>
<dbReference type="InterPro" id="IPR050464">
    <property type="entry name" value="Zeta_carotene_desat/Oxidored"/>
</dbReference>
<evidence type="ECO:0000256" key="6">
    <source>
        <dbReference type="ARBA" id="ARBA00022827"/>
    </source>
</evidence>
<dbReference type="Gene3D" id="3.50.50.60">
    <property type="entry name" value="FAD/NAD(P)-binding domain"/>
    <property type="match status" value="1"/>
</dbReference>
<evidence type="ECO:0000256" key="4">
    <source>
        <dbReference type="ARBA" id="ARBA00012867"/>
    </source>
</evidence>
<dbReference type="Proteomes" id="UP000190744">
    <property type="component" value="Unassembled WGS sequence"/>
</dbReference>
<evidence type="ECO:0000256" key="8">
    <source>
        <dbReference type="ARBA" id="ARBA00023133"/>
    </source>
</evidence>
<keyword evidence="6 11" id="KW-0274">FAD</keyword>
<dbReference type="InterPro" id="IPR002937">
    <property type="entry name" value="Amino_oxidase"/>
</dbReference>
<dbReference type="SUPFAM" id="SSF51905">
    <property type="entry name" value="FAD/NAD(P)-binding domain"/>
    <property type="match status" value="1"/>
</dbReference>
<keyword evidence="8 11" id="KW-0350">Heme biosynthesis</keyword>
<comment type="function">
    <text evidence="1 11">Catalyzes the 6-electron oxidation of protoporphyrinogen-IX to form protoporphyrin-IX.</text>
</comment>
<evidence type="ECO:0000256" key="3">
    <source>
        <dbReference type="ARBA" id="ARBA00010551"/>
    </source>
</evidence>
<protein>
    <recommendedName>
        <fullName evidence="4 11">Protoporphyrinogen oxidase</fullName>
        <ecNumber evidence="4 11">1.3.3.4</ecNumber>
    </recommendedName>
</protein>
<dbReference type="Pfam" id="PF01593">
    <property type="entry name" value="Amino_oxidase"/>
    <property type="match status" value="1"/>
</dbReference>
<dbReference type="UniPathway" id="UPA00251">
    <property type="reaction ID" value="UER00324"/>
</dbReference>
<organism evidence="13 14">
    <name type="scientific">Penicillium brasilianum</name>
    <dbReference type="NCBI Taxonomy" id="104259"/>
    <lineage>
        <taxon>Eukaryota</taxon>
        <taxon>Fungi</taxon>
        <taxon>Dikarya</taxon>
        <taxon>Ascomycota</taxon>
        <taxon>Pezizomycotina</taxon>
        <taxon>Eurotiomycetes</taxon>
        <taxon>Eurotiomycetidae</taxon>
        <taxon>Eurotiales</taxon>
        <taxon>Aspergillaceae</taxon>
        <taxon>Penicillium</taxon>
    </lineage>
</organism>
<evidence type="ECO:0000256" key="9">
    <source>
        <dbReference type="ARBA" id="ARBA00023244"/>
    </source>
</evidence>
<dbReference type="PANTHER" id="PTHR42923">
    <property type="entry name" value="PROTOPORPHYRINOGEN OXIDASE"/>
    <property type="match status" value="1"/>
</dbReference>
<reference evidence="14" key="1">
    <citation type="submission" date="2015-09" db="EMBL/GenBank/DDBJ databases">
        <authorList>
            <person name="Fill T.P."/>
            <person name="Baretta J.F."/>
            <person name="de Almeida L.G."/>
            <person name="Rocha M."/>
            <person name="de Souza D.H."/>
            <person name="Malavazi I."/>
            <person name="Cerdeira L.T."/>
            <person name="Hong H."/>
            <person name="Samborskyy M."/>
            <person name="de Vasconcelos A.T."/>
            <person name="Leadlay P."/>
            <person name="Rodrigues-Filho E."/>
        </authorList>
    </citation>
    <scope>NUCLEOTIDE SEQUENCE [LARGE SCALE GENOMIC DNA]</scope>
    <source>
        <strain evidence="14">LaBioMMi 136</strain>
    </source>
</reference>
<evidence type="ECO:0000313" key="13">
    <source>
        <dbReference type="EMBL" id="OOQ90018.1"/>
    </source>
</evidence>
<evidence type="ECO:0000256" key="1">
    <source>
        <dbReference type="ARBA" id="ARBA00002600"/>
    </source>
</evidence>
<proteinExistence type="inferred from homology"/>
<dbReference type="EMBL" id="LJBN01000100">
    <property type="protein sequence ID" value="OOQ90018.1"/>
    <property type="molecule type" value="Genomic_DNA"/>
</dbReference>
<evidence type="ECO:0000256" key="11">
    <source>
        <dbReference type="RuleBase" id="RU367069"/>
    </source>
</evidence>
<evidence type="ECO:0000259" key="12">
    <source>
        <dbReference type="Pfam" id="PF01593"/>
    </source>
</evidence>
<evidence type="ECO:0000256" key="10">
    <source>
        <dbReference type="ARBA" id="ARBA00047554"/>
    </source>
</evidence>
<dbReference type="EC" id="1.3.3.4" evidence="4 11"/>
<dbReference type="GO" id="GO:0005743">
    <property type="term" value="C:mitochondrial inner membrane"/>
    <property type="evidence" value="ECO:0007669"/>
    <property type="project" value="UniProtKB-SubCell"/>
</dbReference>
<gene>
    <name evidence="13" type="ORF">PEBR_05962</name>
</gene>
<dbReference type="GO" id="GO:0004729">
    <property type="term" value="F:oxygen-dependent protoporphyrinogen oxidase activity"/>
    <property type="evidence" value="ECO:0007669"/>
    <property type="project" value="UniProtKB-UniRule"/>
</dbReference>
<comment type="caution">
    <text evidence="13">The sequence shown here is derived from an EMBL/GenBank/DDBJ whole genome shotgun (WGS) entry which is preliminary data.</text>
</comment>
<dbReference type="InterPro" id="IPR004572">
    <property type="entry name" value="Protoporphyrinogen_oxidase"/>
</dbReference>
<dbReference type="InterPro" id="IPR036188">
    <property type="entry name" value="FAD/NAD-bd_sf"/>
</dbReference>
<keyword evidence="5 11" id="KW-0285">Flavoprotein</keyword>
<dbReference type="NCBIfam" id="TIGR00562">
    <property type="entry name" value="proto_IX_ox"/>
    <property type="match status" value="1"/>
</dbReference>
<evidence type="ECO:0000256" key="5">
    <source>
        <dbReference type="ARBA" id="ARBA00022630"/>
    </source>
</evidence>
<keyword evidence="9 11" id="KW-0627">Porphyrin biosynthesis</keyword>
<dbReference type="PANTHER" id="PTHR42923:SF3">
    <property type="entry name" value="PROTOPORPHYRINOGEN OXIDASE"/>
    <property type="match status" value="1"/>
</dbReference>
<keyword evidence="7 11" id="KW-0560">Oxidoreductase</keyword>
<name>A0A1S9RYH4_PENBI</name>
<feature type="domain" description="Amine oxidase" evidence="12">
    <location>
        <begin position="37"/>
        <end position="596"/>
    </location>
</feature>
<comment type="pathway">
    <text evidence="2 11">Porphyrin-containing compound metabolism; protoporphyrin-IX biosynthesis; protoporphyrin-IX from protoporphyrinogen-IX: step 1/1.</text>
</comment>
<comment type="subcellular location">
    <subcellularLocation>
        <location evidence="11">Mitochondrion inner membrane</location>
    </subcellularLocation>
</comment>
<dbReference type="SUPFAM" id="SSF54373">
    <property type="entry name" value="FAD-linked reductases, C-terminal domain"/>
    <property type="match status" value="1"/>
</dbReference>
<sequence length="640" mass="70777">MRLLCASNGLRSRHRLLASAIRCQQRGYKAAVIGAGITGLTAAWQLAQDSQCSKITIYEKSSRLGGWLQSETIPVEGGEVVFEYGPRTLRSAMPASLPLLYLTSNLGLFDELITTSRRSPAALNRYIYYPDHLVRLPSPDPSLSFIQNVQNIFKTVMNEPLFEGLIPAILFENTKPSRLPELWDKDESIAQFITRRFNHKVADNLVSAVMHGIYAGDIDQMSAQTILGGIRNLEDGGVLNSLFVNALLGKKTRSMDDFLAIDAITKAPESVNRTEDIFRVVKKASTFTFKRGTQQLVEGLIDSLRASKKVNVVINSNITSMDPPDNPGHQVKVNFRSLAVTLCEHLANPLQIYTGANEVQSYDHVISAVSAPALASILDPKARFKMSQVVDLEKGRFSYKLEVQSHSKPVTETLRRLQLHCGATTVMVVNLYYQNPNLLPVDGFGYLIPRSVPYEQNPECGLGVIFASASSVGESPVAPYPTVSQDSAPGTKITIMFGGHYWDGWKKEDYPDHKTAVRMARSMLERHIGITDAPAVVRTRLQENAIPQYKPGHLRNMYQLSLAAKNDYYGRLVLAGNSFNGVGVGDCVRQGILAATYGVGRHELNAGPGLWCPWKEFDYQNWDLKGGITTAPVRLFESKV</sequence>